<dbReference type="EMBL" id="CP002955">
    <property type="protein sequence ID" value="AEL25088.1"/>
    <property type="molecule type" value="Genomic_DNA"/>
</dbReference>
<dbReference type="KEGG" id="cmr:Cycma_1317"/>
<dbReference type="RefSeq" id="WP_014019385.1">
    <property type="nucleotide sequence ID" value="NC_015914.1"/>
</dbReference>
<reference evidence="3" key="1">
    <citation type="submission" date="2011-07" db="EMBL/GenBank/DDBJ databases">
        <title>The complete genome of Cyclobacterium marinum DSM 745.</title>
        <authorList>
            <person name="Lucas S."/>
            <person name="Han J."/>
            <person name="Lapidus A."/>
            <person name="Bruce D."/>
            <person name="Goodwin L."/>
            <person name="Pitluck S."/>
            <person name="Peters L."/>
            <person name="Kyrpides N."/>
            <person name="Mavromatis K."/>
            <person name="Ivanova N."/>
            <person name="Ovchinnikova G."/>
            <person name="Chertkov O."/>
            <person name="Detter J.C."/>
            <person name="Tapia R."/>
            <person name="Han C."/>
            <person name="Land M."/>
            <person name="Hauser L."/>
            <person name="Markowitz V."/>
            <person name="Cheng J.-F."/>
            <person name="Hugenholtz P."/>
            <person name="Woyke T."/>
            <person name="Wu D."/>
            <person name="Tindall B."/>
            <person name="Schuetze A."/>
            <person name="Brambilla E."/>
            <person name="Klenk H.-P."/>
            <person name="Eisen J.A."/>
        </authorList>
    </citation>
    <scope>NUCLEOTIDE SEQUENCE [LARGE SCALE GENOMIC DNA]</scope>
    <source>
        <strain evidence="3">ATCC 25205 / DSM 745 / LMG 13164 / NCIMB 1802</strain>
    </source>
</reference>
<keyword evidence="1" id="KW-1133">Transmembrane helix</keyword>
<gene>
    <name evidence="2" type="ordered locus">Cycma_1317</name>
</gene>
<sequence length="114" mass="12885">MNEIITTIKKLIEVRVNIIKAEITDQISSIVARVAAIVLMIISASFILLFGSIALAFYFSELYGSSSIGFLMLTGIYTFIFLLLYLLRNAGGFQRILKNSLYRYVFLFKGRKGE</sequence>
<dbReference type="OrthoDB" id="838958at2"/>
<dbReference type="HOGENOM" id="CLU_163816_0_0_10"/>
<dbReference type="InterPro" id="IPR009937">
    <property type="entry name" value="Phage_holin_3_6"/>
</dbReference>
<dbReference type="Proteomes" id="UP000001635">
    <property type="component" value="Chromosome"/>
</dbReference>
<protein>
    <recommendedName>
        <fullName evidence="4">Holin-X, holin superfamily III</fullName>
    </recommendedName>
</protein>
<feature type="transmembrane region" description="Helical" evidence="1">
    <location>
        <begin position="30"/>
        <end position="59"/>
    </location>
</feature>
<feature type="transmembrane region" description="Helical" evidence="1">
    <location>
        <begin position="65"/>
        <end position="87"/>
    </location>
</feature>
<dbReference type="AlphaFoldDB" id="G0J0W2"/>
<dbReference type="STRING" id="880070.Cycma_1317"/>
<keyword evidence="1" id="KW-0812">Transmembrane</keyword>
<evidence type="ECO:0000256" key="1">
    <source>
        <dbReference type="SAM" id="Phobius"/>
    </source>
</evidence>
<accession>G0J0W2</accession>
<dbReference type="Pfam" id="PF07332">
    <property type="entry name" value="Phage_holin_3_6"/>
    <property type="match status" value="1"/>
</dbReference>
<name>G0J0W2_CYCMS</name>
<organism evidence="2 3">
    <name type="scientific">Cyclobacterium marinum (strain ATCC 25205 / DSM 745 / LMG 13164 / NCIMB 1802)</name>
    <name type="common">Flectobacillus marinus</name>
    <dbReference type="NCBI Taxonomy" id="880070"/>
    <lineage>
        <taxon>Bacteria</taxon>
        <taxon>Pseudomonadati</taxon>
        <taxon>Bacteroidota</taxon>
        <taxon>Cytophagia</taxon>
        <taxon>Cytophagales</taxon>
        <taxon>Cyclobacteriaceae</taxon>
        <taxon>Cyclobacterium</taxon>
    </lineage>
</organism>
<keyword evidence="1" id="KW-0472">Membrane</keyword>
<evidence type="ECO:0000313" key="2">
    <source>
        <dbReference type="EMBL" id="AEL25088.1"/>
    </source>
</evidence>
<evidence type="ECO:0000313" key="3">
    <source>
        <dbReference type="Proteomes" id="UP000001635"/>
    </source>
</evidence>
<evidence type="ECO:0008006" key="4">
    <source>
        <dbReference type="Google" id="ProtNLM"/>
    </source>
</evidence>
<keyword evidence="3" id="KW-1185">Reference proteome</keyword>
<proteinExistence type="predicted"/>